<dbReference type="Proteomes" id="UP001353858">
    <property type="component" value="Unassembled WGS sequence"/>
</dbReference>
<accession>A0AAN7P0C1</accession>
<organism evidence="10 11">
    <name type="scientific">Aquatica leii</name>
    <dbReference type="NCBI Taxonomy" id="1421715"/>
    <lineage>
        <taxon>Eukaryota</taxon>
        <taxon>Metazoa</taxon>
        <taxon>Ecdysozoa</taxon>
        <taxon>Arthropoda</taxon>
        <taxon>Hexapoda</taxon>
        <taxon>Insecta</taxon>
        <taxon>Pterygota</taxon>
        <taxon>Neoptera</taxon>
        <taxon>Endopterygota</taxon>
        <taxon>Coleoptera</taxon>
        <taxon>Polyphaga</taxon>
        <taxon>Elateriformia</taxon>
        <taxon>Elateroidea</taxon>
        <taxon>Lampyridae</taxon>
        <taxon>Luciolinae</taxon>
        <taxon>Aquatica</taxon>
    </lineage>
</organism>
<evidence type="ECO:0000313" key="10">
    <source>
        <dbReference type="EMBL" id="KAK4872936.1"/>
    </source>
</evidence>
<dbReference type="PROSITE" id="PS00134">
    <property type="entry name" value="TRYPSIN_HIS"/>
    <property type="match status" value="2"/>
</dbReference>
<dbReference type="FunFam" id="2.40.10.10:FF:000073">
    <property type="entry name" value="Trypsin alpha"/>
    <property type="match status" value="1"/>
</dbReference>
<dbReference type="InterPro" id="IPR050430">
    <property type="entry name" value="Peptidase_S1"/>
</dbReference>
<keyword evidence="5" id="KW-0378">Hydrolase</keyword>
<dbReference type="EMBL" id="JARPUR010000007">
    <property type="protein sequence ID" value="KAK4872936.1"/>
    <property type="molecule type" value="Genomic_DNA"/>
</dbReference>
<comment type="subcellular location">
    <subcellularLocation>
        <location evidence="1">Secreted</location>
    </subcellularLocation>
</comment>
<keyword evidence="8" id="KW-0732">Signal</keyword>
<keyword evidence="7" id="KW-1015">Disulfide bond</keyword>
<dbReference type="GO" id="GO:0016485">
    <property type="term" value="P:protein processing"/>
    <property type="evidence" value="ECO:0007669"/>
    <property type="project" value="UniProtKB-ARBA"/>
</dbReference>
<keyword evidence="4" id="KW-0645">Protease</keyword>
<evidence type="ECO:0000256" key="3">
    <source>
        <dbReference type="ARBA" id="ARBA00022525"/>
    </source>
</evidence>
<reference evidence="11" key="1">
    <citation type="submission" date="2023-01" db="EMBL/GenBank/DDBJ databases">
        <title>Key to firefly adult light organ development and bioluminescence: homeobox transcription factors regulate luciferase expression and transportation to peroxisome.</title>
        <authorList>
            <person name="Fu X."/>
        </authorList>
    </citation>
    <scope>NUCLEOTIDE SEQUENCE [LARGE SCALE GENOMIC DNA]</scope>
</reference>
<evidence type="ECO:0000313" key="11">
    <source>
        <dbReference type="Proteomes" id="UP001353858"/>
    </source>
</evidence>
<dbReference type="PRINTS" id="PR00722">
    <property type="entry name" value="CHYMOTRYPSIN"/>
</dbReference>
<dbReference type="GO" id="GO:0004252">
    <property type="term" value="F:serine-type endopeptidase activity"/>
    <property type="evidence" value="ECO:0007669"/>
    <property type="project" value="InterPro"/>
</dbReference>
<dbReference type="InterPro" id="IPR001314">
    <property type="entry name" value="Peptidase_S1A"/>
</dbReference>
<feature type="signal peptide" evidence="8">
    <location>
        <begin position="1"/>
        <end position="15"/>
    </location>
</feature>
<keyword evidence="6" id="KW-0720">Serine protease</keyword>
<dbReference type="AlphaFoldDB" id="A0AAN7P0C1"/>
<dbReference type="FunFam" id="2.40.10.10:FF:000047">
    <property type="entry name" value="Trypsin eta"/>
    <property type="match status" value="1"/>
</dbReference>
<protein>
    <recommendedName>
        <fullName evidence="9">Peptidase S1 domain-containing protein</fullName>
    </recommendedName>
</protein>
<proteinExistence type="inferred from homology"/>
<evidence type="ECO:0000256" key="7">
    <source>
        <dbReference type="ARBA" id="ARBA00023157"/>
    </source>
</evidence>
<evidence type="ECO:0000256" key="5">
    <source>
        <dbReference type="ARBA" id="ARBA00022801"/>
    </source>
</evidence>
<sequence length="465" mass="51368">MKLFLLCIFATCAFAHKILEDKIVGGVEAGIGQFPYVVSLRYHQEHFCGGSIIDQNTVLTAAHCVDGIKIFKILNIKFKLDLTKLMVVAGTNQLNQGGIWYSVSRYIKHENFNSFRLTNDIAVIKVTTPIEFTTYIQPVAIDSTFIFANDECSVCGWGLTKMNGKPSNSLQYFIGSIVDLHECKQIYRDGMFSLLDSNICIHSRYGVGTCSADSGGPLNFELFDKILAATIERTLLEGKIVGGTKALRGQFPYHVFIRYNGNYHCGGSIIDANTILTAGHCVNGRDIKKMDIVAGTNKFTQGGVSYSVLGYKIHEHYSFLLVNDIAVIKVTPPIQFNQYIQPITIDNSFTAAGVQSVVSGGGLIRPNGNMSDDLLYIETTVMDNKICKQIMPRKAIFPVLDSNICTTARYGKGCCNGDSGGPLVSNNKQIGIVSWGYPCGRGIPDVFTRVSYYYAWIKEQQRQFS</sequence>
<dbReference type="PROSITE" id="PS50240">
    <property type="entry name" value="TRYPSIN_DOM"/>
    <property type="match status" value="1"/>
</dbReference>
<dbReference type="SUPFAM" id="SSF50494">
    <property type="entry name" value="Trypsin-like serine proteases"/>
    <property type="match status" value="2"/>
</dbReference>
<evidence type="ECO:0000256" key="4">
    <source>
        <dbReference type="ARBA" id="ARBA00022670"/>
    </source>
</evidence>
<gene>
    <name evidence="10" type="ORF">RN001_014965</name>
</gene>
<keyword evidence="3" id="KW-0964">Secreted</keyword>
<evidence type="ECO:0000259" key="9">
    <source>
        <dbReference type="PROSITE" id="PS50240"/>
    </source>
</evidence>
<name>A0AAN7P0C1_9COLE</name>
<dbReference type="PANTHER" id="PTHR24276">
    <property type="entry name" value="POLYSERASE-RELATED"/>
    <property type="match status" value="1"/>
</dbReference>
<comment type="caution">
    <text evidence="10">The sequence shown here is derived from an EMBL/GenBank/DDBJ whole genome shotgun (WGS) entry which is preliminary data.</text>
</comment>
<comment type="similarity">
    <text evidence="2">Belongs to the peptidase S1 family.</text>
</comment>
<dbReference type="PANTHER" id="PTHR24276:SF98">
    <property type="entry name" value="FI18310P1-RELATED"/>
    <property type="match status" value="1"/>
</dbReference>
<dbReference type="Pfam" id="PF00089">
    <property type="entry name" value="Trypsin"/>
    <property type="match status" value="2"/>
</dbReference>
<feature type="domain" description="Peptidase S1" evidence="9">
    <location>
        <begin position="23"/>
        <end position="462"/>
    </location>
</feature>
<evidence type="ECO:0000256" key="2">
    <source>
        <dbReference type="ARBA" id="ARBA00007664"/>
    </source>
</evidence>
<dbReference type="InterPro" id="IPR001254">
    <property type="entry name" value="Trypsin_dom"/>
</dbReference>
<dbReference type="InterPro" id="IPR009003">
    <property type="entry name" value="Peptidase_S1_PA"/>
</dbReference>
<feature type="chain" id="PRO_5043020505" description="Peptidase S1 domain-containing protein" evidence="8">
    <location>
        <begin position="16"/>
        <end position="465"/>
    </location>
</feature>
<dbReference type="CDD" id="cd00190">
    <property type="entry name" value="Tryp_SPc"/>
    <property type="match status" value="2"/>
</dbReference>
<evidence type="ECO:0000256" key="8">
    <source>
        <dbReference type="SAM" id="SignalP"/>
    </source>
</evidence>
<dbReference type="SMART" id="SM00020">
    <property type="entry name" value="Tryp_SPc"/>
    <property type="match status" value="2"/>
</dbReference>
<evidence type="ECO:0000256" key="6">
    <source>
        <dbReference type="ARBA" id="ARBA00022825"/>
    </source>
</evidence>
<evidence type="ECO:0000256" key="1">
    <source>
        <dbReference type="ARBA" id="ARBA00004613"/>
    </source>
</evidence>
<dbReference type="Gene3D" id="2.40.10.10">
    <property type="entry name" value="Trypsin-like serine proteases"/>
    <property type="match status" value="3"/>
</dbReference>
<dbReference type="InterPro" id="IPR043504">
    <property type="entry name" value="Peptidase_S1_PA_chymotrypsin"/>
</dbReference>
<dbReference type="GO" id="GO:0005576">
    <property type="term" value="C:extracellular region"/>
    <property type="evidence" value="ECO:0007669"/>
    <property type="project" value="UniProtKB-SubCell"/>
</dbReference>
<keyword evidence="11" id="KW-1185">Reference proteome</keyword>
<dbReference type="InterPro" id="IPR018114">
    <property type="entry name" value="TRYPSIN_HIS"/>
</dbReference>